<comment type="caution">
    <text evidence="5">The sequence shown here is derived from an EMBL/GenBank/DDBJ whole genome shotgun (WGS) entry which is preliminary data.</text>
</comment>
<accession>A0ABS4BH60</accession>
<gene>
    <name evidence="5" type="ORF">J6595_10920</name>
</gene>
<dbReference type="PROSITE" id="PS51318">
    <property type="entry name" value="TAT"/>
    <property type="match status" value="1"/>
</dbReference>
<dbReference type="InterPro" id="IPR006311">
    <property type="entry name" value="TAT_signal"/>
</dbReference>
<proteinExistence type="inferred from homology"/>
<dbReference type="InterPro" id="IPR018389">
    <property type="entry name" value="DctP_fam"/>
</dbReference>
<organism evidence="5 6">
    <name type="scientific">Jiella mangrovi</name>
    <dbReference type="NCBI Taxonomy" id="2821407"/>
    <lineage>
        <taxon>Bacteria</taxon>
        <taxon>Pseudomonadati</taxon>
        <taxon>Pseudomonadota</taxon>
        <taxon>Alphaproteobacteria</taxon>
        <taxon>Hyphomicrobiales</taxon>
        <taxon>Aurantimonadaceae</taxon>
        <taxon>Jiella</taxon>
    </lineage>
</organism>
<evidence type="ECO:0000256" key="4">
    <source>
        <dbReference type="SAM" id="SignalP"/>
    </source>
</evidence>
<protein>
    <submittedName>
        <fullName evidence="5">DctP family TRAP transporter solute-binding subunit</fullName>
    </submittedName>
</protein>
<name>A0ABS4BH60_9HYPH</name>
<dbReference type="PIRSF" id="PIRSF006470">
    <property type="entry name" value="DctB"/>
    <property type="match status" value="1"/>
</dbReference>
<reference evidence="5 6" key="1">
    <citation type="submission" date="2021-04" db="EMBL/GenBank/DDBJ databases">
        <title>Whole genome sequence of Jiella sp. KSK16Y-1.</title>
        <authorList>
            <person name="Tuo L."/>
        </authorList>
    </citation>
    <scope>NUCLEOTIDE SEQUENCE [LARGE SCALE GENOMIC DNA]</scope>
    <source>
        <strain evidence="5 6">KSK16Y-1</strain>
    </source>
</reference>
<dbReference type="RefSeq" id="WP_209594586.1">
    <property type="nucleotide sequence ID" value="NZ_JAGJCF010000006.1"/>
</dbReference>
<comment type="similarity">
    <text evidence="1">Belongs to the bacterial solute-binding protein 7 family.</text>
</comment>
<dbReference type="SUPFAM" id="SSF53850">
    <property type="entry name" value="Periplasmic binding protein-like II"/>
    <property type="match status" value="1"/>
</dbReference>
<dbReference type="PANTHER" id="PTHR33376">
    <property type="match status" value="1"/>
</dbReference>
<evidence type="ECO:0000256" key="3">
    <source>
        <dbReference type="ARBA" id="ARBA00022729"/>
    </source>
</evidence>
<feature type="signal peptide" evidence="4">
    <location>
        <begin position="1"/>
        <end position="35"/>
    </location>
</feature>
<dbReference type="PANTHER" id="PTHR33376:SF7">
    <property type="entry name" value="C4-DICARBOXYLATE-BINDING PROTEIN DCTB"/>
    <property type="match status" value="1"/>
</dbReference>
<dbReference type="NCBIfam" id="NF037995">
    <property type="entry name" value="TRAP_S1"/>
    <property type="match status" value="1"/>
</dbReference>
<dbReference type="Gene3D" id="3.40.190.170">
    <property type="entry name" value="Bacterial extracellular solute-binding protein, family 7"/>
    <property type="match status" value="1"/>
</dbReference>
<keyword evidence="6" id="KW-1185">Reference proteome</keyword>
<evidence type="ECO:0000313" key="6">
    <source>
        <dbReference type="Proteomes" id="UP000678276"/>
    </source>
</evidence>
<dbReference type="InterPro" id="IPR038404">
    <property type="entry name" value="TRAP_DctP_sf"/>
</dbReference>
<evidence type="ECO:0000256" key="1">
    <source>
        <dbReference type="ARBA" id="ARBA00009023"/>
    </source>
</evidence>
<dbReference type="Proteomes" id="UP000678276">
    <property type="component" value="Unassembled WGS sequence"/>
</dbReference>
<feature type="chain" id="PRO_5045954519" evidence="4">
    <location>
        <begin position="36"/>
        <end position="352"/>
    </location>
</feature>
<sequence>MKIANLVNRRTFTKGLAGMAIATTALTALTFGARAETNLRLAVPDPIGSSVGVAATRFAELVKEKTGGEVTVDVFPDGVLFGGDQNAAVNQLGSGALDGLILASSVYASFEPRMNAISLPYLFSNYGQLQSYLRGKPGKELLGSLDKLGVKGLGFFLRTFRDVTTRDTPITKLEDFKGITIRTPNNPLFVALFQKLGANPTPMAFSEVYSALQLKAIDGQENPVEVPLHNRFYEVQGQLNLTQHIADSFLIALSGQAWDRIPEDHRAEVQAAADEMIAEHDANEIATEEKIIDELQEKGMKVNRFADGELARVQKVARSIYPQFKEQIGADFVDESLAFVDADKASGAKTGQ</sequence>
<dbReference type="EMBL" id="JAGJCF010000006">
    <property type="protein sequence ID" value="MBP0616095.1"/>
    <property type="molecule type" value="Genomic_DNA"/>
</dbReference>
<keyword evidence="2" id="KW-0813">Transport</keyword>
<dbReference type="NCBIfam" id="TIGR00787">
    <property type="entry name" value="dctP"/>
    <property type="match status" value="1"/>
</dbReference>
<evidence type="ECO:0000313" key="5">
    <source>
        <dbReference type="EMBL" id="MBP0616095.1"/>
    </source>
</evidence>
<keyword evidence="3 4" id="KW-0732">Signal</keyword>
<dbReference type="Pfam" id="PF03480">
    <property type="entry name" value="DctP"/>
    <property type="match status" value="1"/>
</dbReference>
<evidence type="ECO:0000256" key="2">
    <source>
        <dbReference type="ARBA" id="ARBA00022448"/>
    </source>
</evidence>
<dbReference type="InterPro" id="IPR004682">
    <property type="entry name" value="TRAP_DctP"/>
</dbReference>